<dbReference type="CDD" id="cd11336">
    <property type="entry name" value="AmyAc_MTSase"/>
    <property type="match status" value="1"/>
</dbReference>
<feature type="domain" description="Glycosyl hydrolase family 13 catalytic" evidence="1">
    <location>
        <begin position="17"/>
        <end position="502"/>
    </location>
</feature>
<dbReference type="SMART" id="SM00642">
    <property type="entry name" value="Aamy"/>
    <property type="match status" value="1"/>
</dbReference>
<name>A0ABM9ID22_9BACT</name>
<dbReference type="InterPro" id="IPR017853">
    <property type="entry name" value="GH"/>
</dbReference>
<dbReference type="Gene3D" id="3.20.20.80">
    <property type="entry name" value="Glycosidases"/>
    <property type="match status" value="3"/>
</dbReference>
<keyword evidence="2" id="KW-0413">Isomerase</keyword>
<dbReference type="SUPFAM" id="SSF51445">
    <property type="entry name" value="(Trans)glycosidases"/>
    <property type="match status" value="1"/>
</dbReference>
<dbReference type="PANTHER" id="PTHR10357:SF216">
    <property type="entry name" value="MALTOOLIGOSYL TREHALOSE SYNTHASE-RELATED"/>
    <property type="match status" value="1"/>
</dbReference>
<dbReference type="Gene3D" id="3.30.1590.10">
    <property type="entry name" value="Maltooligosyl trehalose synthase, domain 2"/>
    <property type="match status" value="1"/>
</dbReference>
<dbReference type="Pfam" id="PF00128">
    <property type="entry name" value="Alpha-amylase"/>
    <property type="match status" value="1"/>
</dbReference>
<keyword evidence="3" id="KW-1185">Reference proteome</keyword>
<sequence length="945" mass="110673">MIIMRIPLSSYRVQLNKSFNFDKLAKIIDYLSQLGISDVYASPITKAKPGSSHGYDVVDYTKINSDLGDLHVYENIVLKLKEKGMGWIQDFVPNHMAYSKENTMLMDVFEHGPYSRYYEFFDIEWNHPYESLKGRVLAPFLGPHYGEALSKGEIKLVFDLGSFYVRYYDIQFPLKIESYATILTSVLNTIRKRVDTKDPDYLKLLGVVYTLKNIGASESRQERIEQVSFIKYILNELYTKNALIRVCVDRTIELFNSEDKTEPEHFLLMDKLLTEQYFRFSHWRVASEEINYRRFFTINDLISVRMEREEVFEEAHCLIYRLIEEGKITGLRIDHIDGLLDPEKYLSTLRRRIPGIYTIVEKILRPLKETLPIGWQTEGTTGYDFLALLTQLFCNPENGPIMDRIYRRYTGIDQEYEELLREKKRFVIGRRLAGDLDRIALILHSLCSRLWFGPDVTIYGIRRALVEVLSCFPVYRTYISNGQMSKQDRMFLEEAVNIAKETLPELSVELDFILKFFLREIEHSFSEEEERERENFIKRFQQLSCPLMAKGLEDCLFYVYNRLLSLNEVGNDPSILGISTETFHSFLKERALWWPFTFNATSTHDTKRGEDARARINVLSEIPQDWEKVIYQWTEINESEKSKVGNIRVPDYNAEYFIYQSLIGHLPFDLSEIDSFLDRFKKYFIKASREAKSFSGWQNPNTAYEEKCCQFIENLLNPKNSKFWDSFFPFQKKIAHFGIINSLSQLLLKIASPGIPDFYQGCELWDFSFVDPDNRRPIDFDWRKKILMEFIEVRDEKAFVEELVKNSSDGRIKFWITYKGLQARKRFPEVFGSKSYIPLTFQGSKARNAFAFLRQQANCWIIALVPRFCTELCKEGQFPVGCATWHDTIVTLPEEAPLEWSSLLVDGEKRKWDQKINVGEALDILPVGLWFGQTTKGGLTELSVH</sequence>
<reference evidence="2" key="1">
    <citation type="submission" date="2023-03" db="EMBL/GenBank/DDBJ databases">
        <authorList>
            <person name="Cremers G."/>
            <person name="Picone N."/>
        </authorList>
    </citation>
    <scope>NUCLEOTIDE SEQUENCE</scope>
    <source>
        <strain evidence="2">Sample_alias</strain>
    </source>
</reference>
<dbReference type="Proteomes" id="UP001161497">
    <property type="component" value="Chromosome"/>
</dbReference>
<dbReference type="NCBIfam" id="TIGR02401">
    <property type="entry name" value="trehalose_TreY"/>
    <property type="match status" value="1"/>
</dbReference>
<organism evidence="2 3">
    <name type="scientific">Candidatus Methylacidiphilum fumarolicum</name>
    <dbReference type="NCBI Taxonomy" id="591154"/>
    <lineage>
        <taxon>Bacteria</taxon>
        <taxon>Pseudomonadati</taxon>
        <taxon>Verrucomicrobiota</taxon>
        <taxon>Methylacidiphilae</taxon>
        <taxon>Methylacidiphilales</taxon>
        <taxon>Methylacidiphilaceae</taxon>
        <taxon>Methylacidiphilum (ex Ratnadevi et al. 2023)</taxon>
    </lineage>
</organism>
<evidence type="ECO:0000259" key="1">
    <source>
        <dbReference type="SMART" id="SM00642"/>
    </source>
</evidence>
<dbReference type="InterPro" id="IPR012767">
    <property type="entry name" value="Trehalose_TreY"/>
</dbReference>
<dbReference type="Gene3D" id="1.10.150.200">
    <property type="entry name" value="Maltooligosyl trehalose synthase, domain 3"/>
    <property type="match status" value="1"/>
</dbReference>
<proteinExistence type="predicted"/>
<evidence type="ECO:0000313" key="3">
    <source>
        <dbReference type="Proteomes" id="UP001161497"/>
    </source>
</evidence>
<dbReference type="GO" id="GO:0047470">
    <property type="term" value="F:(1,4)-alpha-D-glucan 1-alpha-D-glucosylmutase activity"/>
    <property type="evidence" value="ECO:0007669"/>
    <property type="project" value="UniProtKB-EC"/>
</dbReference>
<evidence type="ECO:0000313" key="2">
    <source>
        <dbReference type="EMBL" id="CAI9085572.1"/>
    </source>
</evidence>
<dbReference type="InterPro" id="IPR006047">
    <property type="entry name" value="GH13_cat_dom"/>
</dbReference>
<protein>
    <submittedName>
        <fullName evidence="2">Malto-oligosyltrehalose synthase</fullName>
        <ecNumber evidence="2">5.4.99.15</ecNumber>
    </submittedName>
</protein>
<gene>
    <name evidence="2" type="ORF">MFUM_1214</name>
</gene>
<dbReference type="EMBL" id="OX458932">
    <property type="protein sequence ID" value="CAI9085572.1"/>
    <property type="molecule type" value="Genomic_DNA"/>
</dbReference>
<dbReference type="PANTHER" id="PTHR10357">
    <property type="entry name" value="ALPHA-AMYLASE FAMILY MEMBER"/>
    <property type="match status" value="1"/>
</dbReference>
<dbReference type="EC" id="5.4.99.15" evidence="2"/>
<accession>A0ABM9ID22</accession>